<evidence type="ECO:0000313" key="3">
    <source>
        <dbReference type="Proteomes" id="UP000765509"/>
    </source>
</evidence>
<protein>
    <recommendedName>
        <fullName evidence="1">Tf2-1-like SH3-like domain-containing protein</fullName>
    </recommendedName>
</protein>
<dbReference type="EMBL" id="AVOT02004849">
    <property type="protein sequence ID" value="MBW0477550.1"/>
    <property type="molecule type" value="Genomic_DNA"/>
</dbReference>
<accession>A0A9Q3GSU6</accession>
<dbReference type="SUPFAM" id="SSF54160">
    <property type="entry name" value="Chromo domain-like"/>
    <property type="match status" value="1"/>
</dbReference>
<feature type="domain" description="Tf2-1-like SH3-like" evidence="1">
    <location>
        <begin position="3"/>
        <end position="47"/>
    </location>
</feature>
<reference evidence="2" key="1">
    <citation type="submission" date="2021-03" db="EMBL/GenBank/DDBJ databases">
        <title>Draft genome sequence of rust myrtle Austropuccinia psidii MF-1, a brazilian biotype.</title>
        <authorList>
            <person name="Quecine M.C."/>
            <person name="Pachon D.M.R."/>
            <person name="Bonatelli M.L."/>
            <person name="Correr F.H."/>
            <person name="Franceschini L.M."/>
            <person name="Leite T.F."/>
            <person name="Margarido G.R.A."/>
            <person name="Almeida C.A."/>
            <person name="Ferrarezi J.A."/>
            <person name="Labate C.A."/>
        </authorList>
    </citation>
    <scope>NUCLEOTIDE SEQUENCE</scope>
    <source>
        <strain evidence="2">MF-1</strain>
    </source>
</reference>
<comment type="caution">
    <text evidence="2">The sequence shown here is derived from an EMBL/GenBank/DDBJ whole genome shotgun (WGS) entry which is preliminary data.</text>
</comment>
<dbReference type="OrthoDB" id="2507021at2759"/>
<evidence type="ECO:0000313" key="2">
    <source>
        <dbReference type="EMBL" id="MBW0477550.1"/>
    </source>
</evidence>
<dbReference type="Pfam" id="PF24626">
    <property type="entry name" value="SH3_Tf2-1"/>
    <property type="match status" value="1"/>
</dbReference>
<gene>
    <name evidence="2" type="ORF">O181_017265</name>
</gene>
<name>A0A9Q3GSU6_9BASI</name>
<sequence>MHQELSERWLGSFPILKKFSNHAYHLKLPPQWKYIHPVFHISLLEPFKTSMIPNWHQAPPPSIIIEEEEEWEVSQILDSKIQERKVMVFGGMERFQSKPRKIHVGTSQKPQQLSITCQGFSFFIAQQARNQCFKSLTFRGSWWGEELPKVSPTSGVHL</sequence>
<dbReference type="AlphaFoldDB" id="A0A9Q3GSU6"/>
<keyword evidence="3" id="KW-1185">Reference proteome</keyword>
<dbReference type="InterPro" id="IPR016197">
    <property type="entry name" value="Chromo-like_dom_sf"/>
</dbReference>
<evidence type="ECO:0000259" key="1">
    <source>
        <dbReference type="Pfam" id="PF24626"/>
    </source>
</evidence>
<proteinExistence type="predicted"/>
<dbReference type="Proteomes" id="UP000765509">
    <property type="component" value="Unassembled WGS sequence"/>
</dbReference>
<dbReference type="InterPro" id="IPR056924">
    <property type="entry name" value="SH3_Tf2-1"/>
</dbReference>
<organism evidence="2 3">
    <name type="scientific">Austropuccinia psidii MF-1</name>
    <dbReference type="NCBI Taxonomy" id="1389203"/>
    <lineage>
        <taxon>Eukaryota</taxon>
        <taxon>Fungi</taxon>
        <taxon>Dikarya</taxon>
        <taxon>Basidiomycota</taxon>
        <taxon>Pucciniomycotina</taxon>
        <taxon>Pucciniomycetes</taxon>
        <taxon>Pucciniales</taxon>
        <taxon>Sphaerophragmiaceae</taxon>
        <taxon>Austropuccinia</taxon>
    </lineage>
</organism>